<evidence type="ECO:0000313" key="2">
    <source>
        <dbReference type="Proteomes" id="UP001189429"/>
    </source>
</evidence>
<dbReference type="Proteomes" id="UP001189429">
    <property type="component" value="Unassembled WGS sequence"/>
</dbReference>
<gene>
    <name evidence="1" type="ORF">PCOR1329_LOCUS52879</name>
</gene>
<protein>
    <submittedName>
        <fullName evidence="1">Uncharacterized protein</fullName>
    </submittedName>
</protein>
<proteinExistence type="predicted"/>
<evidence type="ECO:0000313" key="1">
    <source>
        <dbReference type="EMBL" id="CAK0865316.1"/>
    </source>
</evidence>
<dbReference type="EMBL" id="CAUYUJ010016438">
    <property type="protein sequence ID" value="CAK0865316.1"/>
    <property type="molecule type" value="Genomic_DNA"/>
</dbReference>
<accession>A0ABN9UYI1</accession>
<name>A0ABN9UYI1_9DINO</name>
<keyword evidence="2" id="KW-1185">Reference proteome</keyword>
<organism evidence="1 2">
    <name type="scientific">Prorocentrum cordatum</name>
    <dbReference type="NCBI Taxonomy" id="2364126"/>
    <lineage>
        <taxon>Eukaryota</taxon>
        <taxon>Sar</taxon>
        <taxon>Alveolata</taxon>
        <taxon>Dinophyceae</taxon>
        <taxon>Prorocentrales</taxon>
        <taxon>Prorocentraceae</taxon>
        <taxon>Prorocentrum</taxon>
    </lineage>
</organism>
<reference evidence="1" key="1">
    <citation type="submission" date="2023-10" db="EMBL/GenBank/DDBJ databases">
        <authorList>
            <person name="Chen Y."/>
            <person name="Shah S."/>
            <person name="Dougan E. K."/>
            <person name="Thang M."/>
            <person name="Chan C."/>
        </authorList>
    </citation>
    <scope>NUCLEOTIDE SEQUENCE [LARGE SCALE GENOMIC DNA]</scope>
</reference>
<comment type="caution">
    <text evidence="1">The sequence shown here is derived from an EMBL/GenBank/DDBJ whole genome shotgun (WGS) entry which is preliminary data.</text>
</comment>
<sequence length="127" mass="14289">MRIACASVGGVSHRQISRHLQVPRRWCEFVGGEYVEFQLSQWNKKKNCKNSSMTRVRGPVLTTRWEASSSMDCRVRPAPSKKQFSFKMMSPSYPLARAAKTCDVLIFYCAGSPEVPTLSPGLAFQLV</sequence>